<evidence type="ECO:0000256" key="1">
    <source>
        <dbReference type="ARBA" id="ARBA00009798"/>
    </source>
</evidence>
<evidence type="ECO:0000256" key="2">
    <source>
        <dbReference type="ARBA" id="ARBA00022917"/>
    </source>
</evidence>
<dbReference type="Proteomes" id="UP001150259">
    <property type="component" value="Unassembled WGS sequence"/>
</dbReference>
<dbReference type="InterPro" id="IPR007214">
    <property type="entry name" value="YbaK/aa-tRNA-synth-assoc-dom"/>
</dbReference>
<gene>
    <name evidence="6" type="primary">ybaK</name>
    <name evidence="6" type="ORF">OO014_00020</name>
</gene>
<dbReference type="InterPro" id="IPR036754">
    <property type="entry name" value="YbaK/aa-tRNA-synt-asso_dom_sf"/>
</dbReference>
<feature type="domain" description="YbaK/aminoacyl-tRNA synthetase-associated" evidence="5">
    <location>
        <begin position="46"/>
        <end position="158"/>
    </location>
</feature>
<dbReference type="EMBL" id="JAPFQL010000001">
    <property type="protein sequence ID" value="MDC5695629.1"/>
    <property type="molecule type" value="Genomic_DNA"/>
</dbReference>
<comment type="caution">
    <text evidence="6">The sequence shown here is derived from an EMBL/GenBank/DDBJ whole genome shotgun (WGS) entry which is preliminary data.</text>
</comment>
<keyword evidence="2 4" id="KW-0648">Protein biosynthesis</keyword>
<dbReference type="Gene3D" id="3.90.960.10">
    <property type="entry name" value="YbaK/aminoacyl-tRNA synthetase-associated domain"/>
    <property type="match status" value="1"/>
</dbReference>
<keyword evidence="7" id="KW-1185">Reference proteome</keyword>
<evidence type="ECO:0000256" key="4">
    <source>
        <dbReference type="PIRNR" id="PIRNR006181"/>
    </source>
</evidence>
<dbReference type="PIRSF" id="PIRSF006181">
    <property type="entry name" value="EbsC_YbaK"/>
    <property type="match status" value="1"/>
</dbReference>
<name>A0ABT5GBM6_9MICO</name>
<dbReference type="Pfam" id="PF04073">
    <property type="entry name" value="tRNA_edit"/>
    <property type="match status" value="1"/>
</dbReference>
<accession>A0ABT5GBM6</accession>
<dbReference type="EC" id="4.2.-.-" evidence="4"/>
<protein>
    <recommendedName>
        <fullName evidence="4">Cys-tRNA(Pro)/Cys-tRNA(Cys) deacylase</fullName>
        <ecNumber evidence="4">4.2.-.-</ecNumber>
    </recommendedName>
</protein>
<sequence length="170" mass="17681">MPRQHGGDRTRSAGPATPATAALDRLGIDHRAHTYAHDPAETGYGAEAARELGVTPERIFKTLLVDTGPALAVAVVPVAGQLDLKAMAAALGVKTVHLADAADAERSTGYVIGGISPLGQRRRLATIIDSSALEHDTVYVSGGRRGFQVELSPTELIRATAGSSRPIARA</sequence>
<dbReference type="CDD" id="cd00002">
    <property type="entry name" value="YbaK_deacylase"/>
    <property type="match status" value="1"/>
</dbReference>
<evidence type="ECO:0000256" key="3">
    <source>
        <dbReference type="ARBA" id="ARBA00023239"/>
    </source>
</evidence>
<dbReference type="PANTHER" id="PTHR30411">
    <property type="entry name" value="CYTOPLASMIC PROTEIN"/>
    <property type="match status" value="1"/>
</dbReference>
<reference evidence="6 7" key="1">
    <citation type="submission" date="2022-11" db="EMBL/GenBank/DDBJ databases">
        <title>Anaerobic phenanthrene biodegradation by a DNRA strain PheN6.</title>
        <authorList>
            <person name="Zhang Z."/>
        </authorList>
    </citation>
    <scope>NUCLEOTIDE SEQUENCE [LARGE SCALE GENOMIC DNA]</scope>
    <source>
        <strain evidence="6 7">PheN6</strain>
    </source>
</reference>
<proteinExistence type="inferred from homology"/>
<dbReference type="NCBIfam" id="TIGR00011">
    <property type="entry name" value="YbaK_EbsC"/>
    <property type="match status" value="1"/>
</dbReference>
<comment type="similarity">
    <text evidence="1 4">Belongs to the prolyl-tRNA editing family. YbaK/EbsC subfamily.</text>
</comment>
<dbReference type="SUPFAM" id="SSF55826">
    <property type="entry name" value="YbaK/ProRS associated domain"/>
    <property type="match status" value="1"/>
</dbReference>
<evidence type="ECO:0000259" key="5">
    <source>
        <dbReference type="Pfam" id="PF04073"/>
    </source>
</evidence>
<dbReference type="InterPro" id="IPR004369">
    <property type="entry name" value="Prolyl-tRNA_editing_YbaK/EbsC"/>
</dbReference>
<dbReference type="PANTHER" id="PTHR30411:SF0">
    <property type="entry name" value="CYS-TRNA(PRO)_CYS-TRNA(CYS) DEACYLASE YBAK"/>
    <property type="match status" value="1"/>
</dbReference>
<evidence type="ECO:0000313" key="6">
    <source>
        <dbReference type="EMBL" id="MDC5695629.1"/>
    </source>
</evidence>
<keyword evidence="3 4" id="KW-0456">Lyase</keyword>
<evidence type="ECO:0000313" key="7">
    <source>
        <dbReference type="Proteomes" id="UP001150259"/>
    </source>
</evidence>
<dbReference type="RefSeq" id="WP_272460175.1">
    <property type="nucleotide sequence ID" value="NZ_JAPFQL010000001.1"/>
</dbReference>
<organism evidence="6 7">
    <name type="scientific">Intrasporangium calvum</name>
    <dbReference type="NCBI Taxonomy" id="53358"/>
    <lineage>
        <taxon>Bacteria</taxon>
        <taxon>Bacillati</taxon>
        <taxon>Actinomycetota</taxon>
        <taxon>Actinomycetes</taxon>
        <taxon>Micrococcales</taxon>
        <taxon>Intrasporangiaceae</taxon>
        <taxon>Intrasporangium</taxon>
    </lineage>
</organism>